<evidence type="ECO:0000256" key="2">
    <source>
        <dbReference type="ARBA" id="ARBA00008335"/>
    </source>
</evidence>
<comment type="similarity">
    <text evidence="2">Belongs to the major facilitator superfamily.</text>
</comment>
<dbReference type="Gene3D" id="1.20.1250.20">
    <property type="entry name" value="MFS general substrate transporter like domains"/>
    <property type="match status" value="1"/>
</dbReference>
<comment type="subcellular location">
    <subcellularLocation>
        <location evidence="1">Membrane</location>
        <topology evidence="1">Multi-pass membrane protein</topology>
    </subcellularLocation>
</comment>
<dbReference type="InterPro" id="IPR011701">
    <property type="entry name" value="MFS"/>
</dbReference>
<dbReference type="EMBL" id="JAMSHT010000001">
    <property type="protein sequence ID" value="MCM8557340.1"/>
    <property type="molecule type" value="Genomic_DNA"/>
</dbReference>
<keyword evidence="4 7" id="KW-0812">Transmembrane</keyword>
<organism evidence="8 9">
    <name type="scientific">Sphingomicrobium sediminis</name>
    <dbReference type="NCBI Taxonomy" id="2950949"/>
    <lineage>
        <taxon>Bacteria</taxon>
        <taxon>Pseudomonadati</taxon>
        <taxon>Pseudomonadota</taxon>
        <taxon>Alphaproteobacteria</taxon>
        <taxon>Sphingomonadales</taxon>
        <taxon>Sphingomonadaceae</taxon>
        <taxon>Sphingomicrobium</taxon>
    </lineage>
</organism>
<dbReference type="GO" id="GO:0022857">
    <property type="term" value="F:transmembrane transporter activity"/>
    <property type="evidence" value="ECO:0007669"/>
    <property type="project" value="InterPro"/>
</dbReference>
<keyword evidence="9" id="KW-1185">Reference proteome</keyword>
<dbReference type="PANTHER" id="PTHR12778">
    <property type="entry name" value="SOLUTE CARRIER FAMILY 33 ACETYL-COA TRANSPORTER -RELATED"/>
    <property type="match status" value="1"/>
</dbReference>
<evidence type="ECO:0000256" key="3">
    <source>
        <dbReference type="ARBA" id="ARBA00022448"/>
    </source>
</evidence>
<evidence type="ECO:0000256" key="4">
    <source>
        <dbReference type="ARBA" id="ARBA00022692"/>
    </source>
</evidence>
<evidence type="ECO:0000256" key="1">
    <source>
        <dbReference type="ARBA" id="ARBA00004141"/>
    </source>
</evidence>
<dbReference type="NCBIfam" id="TIGR00901">
    <property type="entry name" value="2A0125"/>
    <property type="match status" value="1"/>
</dbReference>
<dbReference type="AlphaFoldDB" id="A0A9X2EG17"/>
<evidence type="ECO:0000313" key="8">
    <source>
        <dbReference type="EMBL" id="MCM8557340.1"/>
    </source>
</evidence>
<feature type="transmembrane region" description="Helical" evidence="7">
    <location>
        <begin position="95"/>
        <end position="112"/>
    </location>
</feature>
<dbReference type="SUPFAM" id="SSF103473">
    <property type="entry name" value="MFS general substrate transporter"/>
    <property type="match status" value="1"/>
</dbReference>
<protein>
    <submittedName>
        <fullName evidence="8">MFS transporter</fullName>
    </submittedName>
</protein>
<keyword evidence="3" id="KW-0813">Transport</keyword>
<reference evidence="8" key="1">
    <citation type="submission" date="2022-06" db="EMBL/GenBank/DDBJ databases">
        <title>Sphingomicrobium sedimins sp. nov., a marine bacterium isolated from tidal flat.</title>
        <authorList>
            <person name="Kim C.-H."/>
            <person name="Yoo Y."/>
            <person name="Kim J.-J."/>
        </authorList>
    </citation>
    <scope>NUCLEOTIDE SEQUENCE</scope>
    <source>
        <strain evidence="8">GRR-S6-50</strain>
    </source>
</reference>
<comment type="caution">
    <text evidence="8">The sequence shown here is derived from an EMBL/GenBank/DDBJ whole genome shotgun (WGS) entry which is preliminary data.</text>
</comment>
<feature type="transmembrane region" description="Helical" evidence="7">
    <location>
        <begin position="248"/>
        <end position="270"/>
    </location>
</feature>
<dbReference type="InterPro" id="IPR004752">
    <property type="entry name" value="AmpG_permease/AT-1"/>
</dbReference>
<dbReference type="Proteomes" id="UP001155128">
    <property type="component" value="Unassembled WGS sequence"/>
</dbReference>
<evidence type="ECO:0000313" key="9">
    <source>
        <dbReference type="Proteomes" id="UP001155128"/>
    </source>
</evidence>
<dbReference type="GO" id="GO:0016020">
    <property type="term" value="C:membrane"/>
    <property type="evidence" value="ECO:0007669"/>
    <property type="project" value="UniProtKB-SubCell"/>
</dbReference>
<feature type="transmembrane region" description="Helical" evidence="7">
    <location>
        <begin position="340"/>
        <end position="366"/>
    </location>
</feature>
<keyword evidence="5 7" id="KW-1133">Transmembrane helix</keyword>
<feature type="transmembrane region" description="Helical" evidence="7">
    <location>
        <begin position="406"/>
        <end position="427"/>
    </location>
</feature>
<feature type="transmembrane region" description="Helical" evidence="7">
    <location>
        <begin position="378"/>
        <end position="400"/>
    </location>
</feature>
<feature type="transmembrane region" description="Helical" evidence="7">
    <location>
        <begin position="316"/>
        <end position="334"/>
    </location>
</feature>
<accession>A0A9X2EG17</accession>
<feature type="transmembrane region" description="Helical" evidence="7">
    <location>
        <begin position="24"/>
        <end position="48"/>
    </location>
</feature>
<dbReference type="Pfam" id="PF07690">
    <property type="entry name" value="MFS_1"/>
    <property type="match status" value="1"/>
</dbReference>
<evidence type="ECO:0000256" key="6">
    <source>
        <dbReference type="ARBA" id="ARBA00023136"/>
    </source>
</evidence>
<dbReference type="PANTHER" id="PTHR12778:SF10">
    <property type="entry name" value="MAJOR FACILITATOR SUPERFAMILY DOMAIN-CONTAINING PROTEIN 3"/>
    <property type="match status" value="1"/>
</dbReference>
<proteinExistence type="inferred from homology"/>
<keyword evidence="6 7" id="KW-0472">Membrane</keyword>
<feature type="transmembrane region" description="Helical" evidence="7">
    <location>
        <begin position="124"/>
        <end position="144"/>
    </location>
</feature>
<evidence type="ECO:0000256" key="5">
    <source>
        <dbReference type="ARBA" id="ARBA00022989"/>
    </source>
</evidence>
<gene>
    <name evidence="8" type="ORF">NDO55_05840</name>
</gene>
<feature type="transmembrane region" description="Helical" evidence="7">
    <location>
        <begin position="188"/>
        <end position="211"/>
    </location>
</feature>
<feature type="transmembrane region" description="Helical" evidence="7">
    <location>
        <begin position="164"/>
        <end position="182"/>
    </location>
</feature>
<dbReference type="RefSeq" id="WP_252113323.1">
    <property type="nucleotide sequence ID" value="NZ_JAMSHT010000001.1"/>
</dbReference>
<sequence>MATAAAKKGGFFSGLAPYFRPMPLTAGLIGISSGFPLTLLLATMTYWLSKVGIEKSTIGFAIGLTTPYTLKFLWAPLVDKVPLPILTKAFGQRRAWLYFIQALLFMALWQLGASNPSNGNLGTFAFWAIVVAFLSATQDIIIDAYRIEILSDEELPYGTAMNQFGYRFGNLLAGAGTIYLASQEGAGFGWAVAYGLTGFLVLPAAIAALLAGPGRYVDRAKELAGRTVGQWLKETVWMPFKEFLSRRGAVLILLFVLIYKVGDAMGQVMLGPMIDELGFSDTDYIAANKLVGFWALIAGAAVSAPFIYWLGMGKALFVSGVFMMITNFLFAILASMGDNVFMLGLAVGFENFSSGLGLTVFVTYLSGLSSLAYTATQFALLSSFAAVGRTWLAAPAGYLAEGLGWVWFWIATMLVAIPGLILLGIMWRKGFVVESVRQPGVDGEEAVEEVVPASEPEADLKPKG</sequence>
<feature type="transmembrane region" description="Helical" evidence="7">
    <location>
        <begin position="290"/>
        <end position="309"/>
    </location>
</feature>
<evidence type="ECO:0000256" key="7">
    <source>
        <dbReference type="SAM" id="Phobius"/>
    </source>
</evidence>
<dbReference type="InterPro" id="IPR036259">
    <property type="entry name" value="MFS_trans_sf"/>
</dbReference>
<name>A0A9X2EG17_9SPHN</name>